<dbReference type="InterPro" id="IPR036890">
    <property type="entry name" value="HATPase_C_sf"/>
</dbReference>
<feature type="domain" description="Histidine kinase" evidence="5">
    <location>
        <begin position="174"/>
        <end position="383"/>
    </location>
</feature>
<dbReference type="PANTHER" id="PTHR43547">
    <property type="entry name" value="TWO-COMPONENT HISTIDINE KINASE"/>
    <property type="match status" value="1"/>
</dbReference>
<dbReference type="PROSITE" id="PS50109">
    <property type="entry name" value="HIS_KIN"/>
    <property type="match status" value="1"/>
</dbReference>
<dbReference type="SMART" id="SM00387">
    <property type="entry name" value="HATPase_c"/>
    <property type="match status" value="1"/>
</dbReference>
<reference evidence="6 7" key="1">
    <citation type="submission" date="2020-07" db="EMBL/GenBank/DDBJ databases">
        <title>Draft whole-genome sequence of Heliobacterium chlorum DSM 3682, type strain.</title>
        <authorList>
            <person name="Kyndt J.A."/>
            <person name="Meyer T.E."/>
            <person name="Imhoff J.F."/>
        </authorList>
    </citation>
    <scope>NUCLEOTIDE SEQUENCE [LARGE SCALE GENOMIC DNA]</scope>
    <source>
        <strain evidence="6 7">DSM 3682</strain>
    </source>
</reference>
<dbReference type="Gene3D" id="3.30.565.10">
    <property type="entry name" value="Histidine kinase-like ATPase, C-terminal domain"/>
    <property type="match status" value="1"/>
</dbReference>
<evidence type="ECO:0000256" key="2">
    <source>
        <dbReference type="ARBA" id="ARBA00022777"/>
    </source>
</evidence>
<evidence type="ECO:0000256" key="3">
    <source>
        <dbReference type="ARBA" id="ARBA00023012"/>
    </source>
</evidence>
<evidence type="ECO:0000256" key="4">
    <source>
        <dbReference type="SAM" id="MobiDB-lite"/>
    </source>
</evidence>
<organism evidence="6 7">
    <name type="scientific">Heliobacterium chlorum</name>
    <dbReference type="NCBI Taxonomy" id="2698"/>
    <lineage>
        <taxon>Bacteria</taxon>
        <taxon>Bacillati</taxon>
        <taxon>Bacillota</taxon>
        <taxon>Clostridia</taxon>
        <taxon>Eubacteriales</taxon>
        <taxon>Heliobacteriaceae</taxon>
        <taxon>Heliobacterium</taxon>
    </lineage>
</organism>
<keyword evidence="2 6" id="KW-0808">Transferase</keyword>
<gene>
    <name evidence="6" type="ORF">H1S01_16935</name>
</gene>
<protein>
    <submittedName>
        <fullName evidence="6">HAMP domain-containing histidine kinase</fullName>
    </submittedName>
</protein>
<name>A0ABR7T5V1_HELCL</name>
<accession>A0ABR7T5V1</accession>
<dbReference type="InterPro" id="IPR003594">
    <property type="entry name" value="HATPase_dom"/>
</dbReference>
<keyword evidence="2 6" id="KW-0418">Kinase</keyword>
<sequence length="390" mass="43644">MDTNKKSTVPTHYAPAERLSRQQVEEQARIVESLHGMRDAVDALPHITMVLNQQRQIVFCNDTLLSAIGASEMGDVKGARPGEVLRCINAANNSGGCGTSESCQTCGAINAILNGTEGHKDCRECRITVKREEELQSMDVRVTATPIQVDEQEFTILTLTDISGEKRRKALERIFFHDIMNTASGLRGLIELAEDVQDIEEAKHLIQTLDSIANTLVEEIAEQRDLIDAENDELKVVLAYVHSRALLVELARHYSGREQYQGRMVHLDESSEDVLFLTSPVLLRRVLKNMIKNALEATGLGEMVSVGCYVKNDQVIYWVKNPTVMPRDIQLQIFQRSFSTKGNGRGLGTYSMKLLTERYLKGSISFTVNEEGTSFFAVYPFTHPDGEYTE</sequence>
<dbReference type="Proteomes" id="UP000617402">
    <property type="component" value="Unassembled WGS sequence"/>
</dbReference>
<dbReference type="Pfam" id="PF02518">
    <property type="entry name" value="HATPase_c"/>
    <property type="match status" value="1"/>
</dbReference>
<dbReference type="CDD" id="cd00075">
    <property type="entry name" value="HATPase"/>
    <property type="match status" value="1"/>
</dbReference>
<keyword evidence="1" id="KW-0597">Phosphoprotein</keyword>
<comment type="caution">
    <text evidence="6">The sequence shown here is derived from an EMBL/GenBank/DDBJ whole genome shotgun (WGS) entry which is preliminary data.</text>
</comment>
<proteinExistence type="predicted"/>
<keyword evidence="7" id="KW-1185">Reference proteome</keyword>
<keyword evidence="3" id="KW-0902">Two-component regulatory system</keyword>
<evidence type="ECO:0000313" key="7">
    <source>
        <dbReference type="Proteomes" id="UP000617402"/>
    </source>
</evidence>
<dbReference type="SUPFAM" id="SSF55874">
    <property type="entry name" value="ATPase domain of HSP90 chaperone/DNA topoisomerase II/histidine kinase"/>
    <property type="match status" value="1"/>
</dbReference>
<feature type="region of interest" description="Disordered" evidence="4">
    <location>
        <begin position="1"/>
        <end position="24"/>
    </location>
</feature>
<dbReference type="EMBL" id="JACVHF010000027">
    <property type="protein sequence ID" value="MBC9786152.1"/>
    <property type="molecule type" value="Genomic_DNA"/>
</dbReference>
<feature type="compositionally biased region" description="Polar residues" evidence="4">
    <location>
        <begin position="1"/>
        <end position="10"/>
    </location>
</feature>
<dbReference type="RefSeq" id="WP_188041579.1">
    <property type="nucleotide sequence ID" value="NZ_JACVHF010000027.1"/>
</dbReference>
<evidence type="ECO:0000313" key="6">
    <source>
        <dbReference type="EMBL" id="MBC9786152.1"/>
    </source>
</evidence>
<dbReference type="PANTHER" id="PTHR43547:SF2">
    <property type="entry name" value="HYBRID SIGNAL TRANSDUCTION HISTIDINE KINASE C"/>
    <property type="match status" value="1"/>
</dbReference>
<dbReference type="Gene3D" id="3.30.450.20">
    <property type="entry name" value="PAS domain"/>
    <property type="match status" value="1"/>
</dbReference>
<evidence type="ECO:0000259" key="5">
    <source>
        <dbReference type="PROSITE" id="PS50109"/>
    </source>
</evidence>
<evidence type="ECO:0000256" key="1">
    <source>
        <dbReference type="ARBA" id="ARBA00022553"/>
    </source>
</evidence>
<dbReference type="InterPro" id="IPR005467">
    <property type="entry name" value="His_kinase_dom"/>
</dbReference>
<dbReference type="GO" id="GO:0016301">
    <property type="term" value="F:kinase activity"/>
    <property type="evidence" value="ECO:0007669"/>
    <property type="project" value="UniProtKB-KW"/>
</dbReference>